<name>A0A409Y8H9_9AGAR</name>
<dbReference type="Proteomes" id="UP000284706">
    <property type="component" value="Unassembled WGS sequence"/>
</dbReference>
<sequence>METNTTAATGDDGDGEWPDAKDDNEQLSDDSPARRRRRTTTVLYAKWKAPLCVCIHGRNISCH</sequence>
<dbReference type="InParanoid" id="A0A409Y8H9"/>
<comment type="caution">
    <text evidence="2">The sequence shown here is derived from an EMBL/GenBank/DDBJ whole genome shotgun (WGS) entry which is preliminary data.</text>
</comment>
<evidence type="ECO:0000313" key="2">
    <source>
        <dbReference type="EMBL" id="PPQ99402.1"/>
    </source>
</evidence>
<dbReference type="EMBL" id="NHYE01001065">
    <property type="protein sequence ID" value="PPQ99402.1"/>
    <property type="molecule type" value="Genomic_DNA"/>
</dbReference>
<gene>
    <name evidence="2" type="ORF">CVT26_014299</name>
</gene>
<organism evidence="2 3">
    <name type="scientific">Gymnopilus dilepis</name>
    <dbReference type="NCBI Taxonomy" id="231916"/>
    <lineage>
        <taxon>Eukaryota</taxon>
        <taxon>Fungi</taxon>
        <taxon>Dikarya</taxon>
        <taxon>Basidiomycota</taxon>
        <taxon>Agaricomycotina</taxon>
        <taxon>Agaricomycetes</taxon>
        <taxon>Agaricomycetidae</taxon>
        <taxon>Agaricales</taxon>
        <taxon>Agaricineae</taxon>
        <taxon>Hymenogastraceae</taxon>
        <taxon>Gymnopilus</taxon>
    </lineage>
</organism>
<keyword evidence="3" id="KW-1185">Reference proteome</keyword>
<dbReference type="AlphaFoldDB" id="A0A409Y8H9"/>
<proteinExistence type="predicted"/>
<protein>
    <submittedName>
        <fullName evidence="2">Uncharacterized protein</fullName>
    </submittedName>
</protein>
<evidence type="ECO:0000256" key="1">
    <source>
        <dbReference type="SAM" id="MobiDB-lite"/>
    </source>
</evidence>
<reference evidence="2 3" key="1">
    <citation type="journal article" date="2018" name="Evol. Lett.">
        <title>Horizontal gene cluster transfer increased hallucinogenic mushroom diversity.</title>
        <authorList>
            <person name="Reynolds H.T."/>
            <person name="Vijayakumar V."/>
            <person name="Gluck-Thaler E."/>
            <person name="Korotkin H.B."/>
            <person name="Matheny P.B."/>
            <person name="Slot J.C."/>
        </authorList>
    </citation>
    <scope>NUCLEOTIDE SEQUENCE [LARGE SCALE GENOMIC DNA]</scope>
    <source>
        <strain evidence="2 3">SRW20</strain>
    </source>
</reference>
<feature type="compositionally biased region" description="Low complexity" evidence="1">
    <location>
        <begin position="1"/>
        <end position="10"/>
    </location>
</feature>
<feature type="region of interest" description="Disordered" evidence="1">
    <location>
        <begin position="1"/>
        <end position="36"/>
    </location>
</feature>
<accession>A0A409Y8H9</accession>
<evidence type="ECO:0000313" key="3">
    <source>
        <dbReference type="Proteomes" id="UP000284706"/>
    </source>
</evidence>